<dbReference type="Gene3D" id="3.90.1200.10">
    <property type="match status" value="1"/>
</dbReference>
<dbReference type="SUPFAM" id="SSF56112">
    <property type="entry name" value="Protein kinase-like (PK-like)"/>
    <property type="match status" value="1"/>
</dbReference>
<organism evidence="2 3">
    <name type="scientific">Halovenus aranensis</name>
    <dbReference type="NCBI Taxonomy" id="890420"/>
    <lineage>
        <taxon>Archaea</taxon>
        <taxon>Methanobacteriati</taxon>
        <taxon>Methanobacteriota</taxon>
        <taxon>Stenosarchaea group</taxon>
        <taxon>Halobacteria</taxon>
        <taxon>Halobacteriales</taxon>
        <taxon>Haloarculaceae</taxon>
        <taxon>Halovenus</taxon>
    </lineage>
</organism>
<keyword evidence="2" id="KW-0808">Transferase</keyword>
<sequence length="306" mass="33875">MREKTRDRLEAQFESYSIDDRLHDVPPHAVYEVTVEGRRAVAKLDTDRTGSAGMAGAVIGFVGARTSVPVPEVLARGNDYYVTAWHPEAPTPEADQVSTEEWARTAGRGMATLHAETASHLDGYGQFEPAGSNAIETTGHDEWHAAAIEYVTEYRPTLERHGHGDIAQRALDCLRAHPDAFAGTGTSVCCHGWVTPEHLAVRDGEPACLVDFEHAIGAPGEFDYWRTVLPTFGPEDDGTRAAFRRGYESVRPLPDGLATRRPWYVLLHLLYFFESLYVQDQHDPETTEQKAADLRTTVTEILADCT</sequence>
<dbReference type="RefSeq" id="WP_092702097.1">
    <property type="nucleotide sequence ID" value="NZ_FNFC01000007.1"/>
</dbReference>
<dbReference type="AlphaFoldDB" id="A0A1G8VT70"/>
<evidence type="ECO:0000313" key="3">
    <source>
        <dbReference type="Proteomes" id="UP000198856"/>
    </source>
</evidence>
<evidence type="ECO:0000313" key="2">
    <source>
        <dbReference type="EMBL" id="SDJ69244.1"/>
    </source>
</evidence>
<name>A0A1G8VT70_9EURY</name>
<dbReference type="InterPro" id="IPR002575">
    <property type="entry name" value="Aminoglycoside_PTrfase"/>
</dbReference>
<dbReference type="GO" id="GO:0016301">
    <property type="term" value="F:kinase activity"/>
    <property type="evidence" value="ECO:0007669"/>
    <property type="project" value="UniProtKB-KW"/>
</dbReference>
<reference evidence="2 3" key="1">
    <citation type="submission" date="2016-10" db="EMBL/GenBank/DDBJ databases">
        <authorList>
            <person name="de Groot N.N."/>
        </authorList>
    </citation>
    <scope>NUCLEOTIDE SEQUENCE [LARGE SCALE GENOMIC DNA]</scope>
    <source>
        <strain evidence="2 3">IBRC-M10015</strain>
    </source>
</reference>
<dbReference type="InterPro" id="IPR011009">
    <property type="entry name" value="Kinase-like_dom_sf"/>
</dbReference>
<dbReference type="EMBL" id="FNFC01000007">
    <property type="protein sequence ID" value="SDJ69244.1"/>
    <property type="molecule type" value="Genomic_DNA"/>
</dbReference>
<keyword evidence="2" id="KW-0418">Kinase</keyword>
<evidence type="ECO:0000259" key="1">
    <source>
        <dbReference type="Pfam" id="PF01636"/>
    </source>
</evidence>
<dbReference type="Pfam" id="PF01636">
    <property type="entry name" value="APH"/>
    <property type="match status" value="1"/>
</dbReference>
<keyword evidence="3" id="KW-1185">Reference proteome</keyword>
<dbReference type="STRING" id="890420.SAMN05216226_107149"/>
<proteinExistence type="predicted"/>
<accession>A0A1G8VT70</accession>
<gene>
    <name evidence="2" type="ORF">SAMN05216226_107149</name>
</gene>
<protein>
    <submittedName>
        <fullName evidence="2">Ser/Thr protein kinase RdoA involved in Cpx stress response, MazF antagonist</fullName>
    </submittedName>
</protein>
<feature type="domain" description="Aminoglycoside phosphotransferase" evidence="1">
    <location>
        <begin position="30"/>
        <end position="257"/>
    </location>
</feature>
<dbReference type="Proteomes" id="UP000198856">
    <property type="component" value="Unassembled WGS sequence"/>
</dbReference>
<dbReference type="OrthoDB" id="350437at2157"/>